<dbReference type="PANTHER" id="PTHR23503">
    <property type="entry name" value="SOLUTE CARRIER FAMILY 2"/>
    <property type="match status" value="1"/>
</dbReference>
<dbReference type="AlphaFoldDB" id="A0A0M3JPN7"/>
<organism evidence="9">
    <name type="scientific">Anisakis simplex</name>
    <name type="common">Herring worm</name>
    <dbReference type="NCBI Taxonomy" id="6269"/>
    <lineage>
        <taxon>Eukaryota</taxon>
        <taxon>Metazoa</taxon>
        <taxon>Ecdysozoa</taxon>
        <taxon>Nematoda</taxon>
        <taxon>Chromadorea</taxon>
        <taxon>Rhabditida</taxon>
        <taxon>Spirurina</taxon>
        <taxon>Ascaridomorpha</taxon>
        <taxon>Ascaridoidea</taxon>
        <taxon>Anisakidae</taxon>
        <taxon>Anisakis</taxon>
        <taxon>Anisakis simplex complex</taxon>
    </lineage>
</organism>
<reference evidence="9" key="1">
    <citation type="submission" date="2017-02" db="UniProtKB">
        <authorList>
            <consortium name="WormBaseParasite"/>
        </authorList>
    </citation>
    <scope>IDENTIFICATION</scope>
</reference>
<keyword evidence="4 5" id="KW-0472">Membrane</keyword>
<dbReference type="InterPro" id="IPR020846">
    <property type="entry name" value="MFS_dom"/>
</dbReference>
<sequence length="74" mass="8305">MSMLSRVFFPYYETLIIGRFLWGTANGMAIVVQTVWIVESAPTDQRGKVNSWQEVIATCGNFFTASFGFPFASL</sequence>
<dbReference type="SUPFAM" id="SSF103473">
    <property type="entry name" value="MFS general substrate transporter"/>
    <property type="match status" value="1"/>
</dbReference>
<dbReference type="InterPro" id="IPR005828">
    <property type="entry name" value="MFS_sugar_transport-like"/>
</dbReference>
<evidence type="ECO:0000256" key="2">
    <source>
        <dbReference type="ARBA" id="ARBA00022692"/>
    </source>
</evidence>
<accession>A0A0M3JPN7</accession>
<evidence type="ECO:0000313" key="7">
    <source>
        <dbReference type="EMBL" id="VDK38924.1"/>
    </source>
</evidence>
<proteinExistence type="predicted"/>
<dbReference type="EMBL" id="UYRR01028391">
    <property type="protein sequence ID" value="VDK38924.1"/>
    <property type="molecule type" value="Genomic_DNA"/>
</dbReference>
<evidence type="ECO:0000256" key="3">
    <source>
        <dbReference type="ARBA" id="ARBA00022989"/>
    </source>
</evidence>
<name>A0A0M3JPN7_ANISI</name>
<dbReference type="Proteomes" id="UP000267096">
    <property type="component" value="Unassembled WGS sequence"/>
</dbReference>
<gene>
    <name evidence="7" type="ORF">ASIM_LOCUS9374</name>
</gene>
<evidence type="ECO:0000256" key="5">
    <source>
        <dbReference type="SAM" id="Phobius"/>
    </source>
</evidence>
<dbReference type="PANTHER" id="PTHR23503:SF39">
    <property type="entry name" value="MAJOR FACILITATOR SUPERFAMILY (MFS) PROFILE DOMAIN-CONTAINING PROTEIN"/>
    <property type="match status" value="1"/>
</dbReference>
<dbReference type="Gene3D" id="1.20.1250.20">
    <property type="entry name" value="MFS general substrate transporter like domains"/>
    <property type="match status" value="1"/>
</dbReference>
<protein>
    <submittedName>
        <fullName evidence="9">MFS domain-containing protein</fullName>
    </submittedName>
</protein>
<keyword evidence="8" id="KW-1185">Reference proteome</keyword>
<reference evidence="7 8" key="2">
    <citation type="submission" date="2018-11" db="EMBL/GenBank/DDBJ databases">
        <authorList>
            <consortium name="Pathogen Informatics"/>
        </authorList>
    </citation>
    <scope>NUCLEOTIDE SEQUENCE [LARGE SCALE GENOMIC DNA]</scope>
</reference>
<evidence type="ECO:0000256" key="4">
    <source>
        <dbReference type="ARBA" id="ARBA00023136"/>
    </source>
</evidence>
<dbReference type="GO" id="GO:0016020">
    <property type="term" value="C:membrane"/>
    <property type="evidence" value="ECO:0007669"/>
    <property type="project" value="UniProtKB-SubCell"/>
</dbReference>
<evidence type="ECO:0000313" key="8">
    <source>
        <dbReference type="Proteomes" id="UP000267096"/>
    </source>
</evidence>
<dbReference type="WBParaSite" id="ASIM_0000963601-mRNA-1">
    <property type="protein sequence ID" value="ASIM_0000963601-mRNA-1"/>
    <property type="gene ID" value="ASIM_0000963601"/>
</dbReference>
<dbReference type="Pfam" id="PF00083">
    <property type="entry name" value="Sugar_tr"/>
    <property type="match status" value="1"/>
</dbReference>
<feature type="transmembrane region" description="Helical" evidence="5">
    <location>
        <begin position="20"/>
        <end position="38"/>
    </location>
</feature>
<evidence type="ECO:0000259" key="6">
    <source>
        <dbReference type="PROSITE" id="PS50850"/>
    </source>
</evidence>
<evidence type="ECO:0000313" key="9">
    <source>
        <dbReference type="WBParaSite" id="ASIM_0000963601-mRNA-1"/>
    </source>
</evidence>
<dbReference type="PROSITE" id="PS50850">
    <property type="entry name" value="MFS"/>
    <property type="match status" value="1"/>
</dbReference>
<evidence type="ECO:0000256" key="1">
    <source>
        <dbReference type="ARBA" id="ARBA00004141"/>
    </source>
</evidence>
<keyword evidence="3 5" id="KW-1133">Transmembrane helix</keyword>
<dbReference type="InterPro" id="IPR036259">
    <property type="entry name" value="MFS_trans_sf"/>
</dbReference>
<dbReference type="InterPro" id="IPR045263">
    <property type="entry name" value="GLUT"/>
</dbReference>
<comment type="subcellular location">
    <subcellularLocation>
        <location evidence="1">Membrane</location>
        <topology evidence="1">Multi-pass membrane protein</topology>
    </subcellularLocation>
</comment>
<keyword evidence="2 5" id="KW-0812">Transmembrane</keyword>
<dbReference type="OrthoDB" id="8120565at2759"/>
<dbReference type="GO" id="GO:0015149">
    <property type="term" value="F:hexose transmembrane transporter activity"/>
    <property type="evidence" value="ECO:0007669"/>
    <property type="project" value="TreeGrafter"/>
</dbReference>
<feature type="domain" description="Major facilitator superfamily (MFS) profile" evidence="6">
    <location>
        <begin position="1"/>
        <end position="74"/>
    </location>
</feature>